<proteinExistence type="predicted"/>
<keyword evidence="3" id="KW-1185">Reference proteome</keyword>
<dbReference type="Proteomes" id="UP001060164">
    <property type="component" value="Chromosome"/>
</dbReference>
<protein>
    <submittedName>
        <fullName evidence="2">Uncharacterized protein</fullName>
    </submittedName>
</protein>
<evidence type="ECO:0000256" key="1">
    <source>
        <dbReference type="SAM" id="SignalP"/>
    </source>
</evidence>
<dbReference type="RefSeq" id="WP_148511935.1">
    <property type="nucleotide sequence ID" value="NZ_CABLBR010000018.1"/>
</dbReference>
<feature type="chain" id="PRO_5046250556" evidence="1">
    <location>
        <begin position="24"/>
        <end position="80"/>
    </location>
</feature>
<name>A0ABY5VEG4_9FIRM</name>
<organism evidence="2 3">
    <name type="scientific">Ruminococcus gauvreauii</name>
    <dbReference type="NCBI Taxonomy" id="438033"/>
    <lineage>
        <taxon>Bacteria</taxon>
        <taxon>Bacillati</taxon>
        <taxon>Bacillota</taxon>
        <taxon>Clostridia</taxon>
        <taxon>Eubacteriales</taxon>
        <taxon>Oscillospiraceae</taxon>
        <taxon>Ruminococcus</taxon>
    </lineage>
</organism>
<gene>
    <name evidence="2" type="ORF">NQ502_14950</name>
</gene>
<keyword evidence="1" id="KW-0732">Signal</keyword>
<reference evidence="2" key="1">
    <citation type="journal article" date="2022" name="Cell">
        <title>Design, construction, and in vivo augmentation of a complex gut microbiome.</title>
        <authorList>
            <person name="Cheng A.G."/>
            <person name="Ho P.Y."/>
            <person name="Aranda-Diaz A."/>
            <person name="Jain S."/>
            <person name="Yu F.B."/>
            <person name="Meng X."/>
            <person name="Wang M."/>
            <person name="Iakiviak M."/>
            <person name="Nagashima K."/>
            <person name="Zhao A."/>
            <person name="Murugkar P."/>
            <person name="Patil A."/>
            <person name="Atabakhsh K."/>
            <person name="Weakley A."/>
            <person name="Yan J."/>
            <person name="Brumbaugh A.R."/>
            <person name="Higginbottom S."/>
            <person name="Dimas A."/>
            <person name="Shiver A.L."/>
            <person name="Deutschbauer A."/>
            <person name="Neff N."/>
            <person name="Sonnenburg J.L."/>
            <person name="Huang K.C."/>
            <person name="Fischbach M.A."/>
        </authorList>
    </citation>
    <scope>NUCLEOTIDE SEQUENCE</scope>
    <source>
        <strain evidence="2">DSM 19829</strain>
    </source>
</reference>
<dbReference type="EMBL" id="CP102290">
    <property type="protein sequence ID" value="UWP58661.1"/>
    <property type="molecule type" value="Genomic_DNA"/>
</dbReference>
<evidence type="ECO:0000313" key="2">
    <source>
        <dbReference type="EMBL" id="UWP58661.1"/>
    </source>
</evidence>
<accession>A0ABY5VEG4</accession>
<feature type="signal peptide" evidence="1">
    <location>
        <begin position="1"/>
        <end position="23"/>
    </location>
</feature>
<sequence>MKKLMVIGMLFLLTFNTALITFAGGTDVSSMQNTDSVSSSESITPRKDITGWRYKNVSGLCYKRLYNYTTQEWIGGWIRC</sequence>
<evidence type="ECO:0000313" key="3">
    <source>
        <dbReference type="Proteomes" id="UP001060164"/>
    </source>
</evidence>